<dbReference type="Proteomes" id="UP000054877">
    <property type="component" value="Unassembled WGS sequence"/>
</dbReference>
<dbReference type="STRING" id="452.Lspi_1109"/>
<dbReference type="EMBL" id="LNYX01000013">
    <property type="protein sequence ID" value="KTD64302.1"/>
    <property type="molecule type" value="Genomic_DNA"/>
</dbReference>
<dbReference type="Gene3D" id="3.40.630.30">
    <property type="match status" value="1"/>
</dbReference>
<evidence type="ECO:0000313" key="5">
    <source>
        <dbReference type="Proteomes" id="UP000054877"/>
    </source>
</evidence>
<evidence type="ECO:0000313" key="4">
    <source>
        <dbReference type="EMBL" id="KTD64302.1"/>
    </source>
</evidence>
<evidence type="ECO:0000256" key="1">
    <source>
        <dbReference type="ARBA" id="ARBA00022679"/>
    </source>
</evidence>
<evidence type="ECO:0000259" key="3">
    <source>
        <dbReference type="PROSITE" id="PS51186"/>
    </source>
</evidence>
<protein>
    <submittedName>
        <fullName evidence="4">N-acyltransferase YncA</fullName>
        <ecNumber evidence="4">2.3.1.-</ecNumber>
    </submittedName>
</protein>
<dbReference type="OrthoDB" id="5459937at2"/>
<accession>A0A0W0Z5X5</accession>
<sequence>MNSTMKVRRASTMDWQQIVSIYNHYIVHSVFNFEYEPYTVKTRLPWFELFQEESPYCLLVVVNAEDEVLAFGATTPFNPVAGYQTSLNMSLYCCPEWQGRGLGSLLLEALLEKGRLSLQGHRFYAGITVPNELSLKLFKKFGFIEVAHFSEVGYKFDRYWDVIWLEKKVV</sequence>
<keyword evidence="2 4" id="KW-0012">Acyltransferase</keyword>
<keyword evidence="5" id="KW-1185">Reference proteome</keyword>
<keyword evidence="1 4" id="KW-0808">Transferase</keyword>
<dbReference type="AlphaFoldDB" id="A0A0W0Z5X5"/>
<organism evidence="4 5">
    <name type="scientific">Legionella spiritensis</name>
    <dbReference type="NCBI Taxonomy" id="452"/>
    <lineage>
        <taxon>Bacteria</taxon>
        <taxon>Pseudomonadati</taxon>
        <taxon>Pseudomonadota</taxon>
        <taxon>Gammaproteobacteria</taxon>
        <taxon>Legionellales</taxon>
        <taxon>Legionellaceae</taxon>
        <taxon>Legionella</taxon>
    </lineage>
</organism>
<dbReference type="PATRIC" id="fig|452.5.peg.1228"/>
<dbReference type="SUPFAM" id="SSF55729">
    <property type="entry name" value="Acyl-CoA N-acyltransferases (Nat)"/>
    <property type="match status" value="1"/>
</dbReference>
<name>A0A0W0Z5X5_LEGSP</name>
<dbReference type="Pfam" id="PF00583">
    <property type="entry name" value="Acetyltransf_1"/>
    <property type="match status" value="1"/>
</dbReference>
<dbReference type="RefSeq" id="WP_058483048.1">
    <property type="nucleotide sequence ID" value="NZ_CAAAII010000005.1"/>
</dbReference>
<feature type="domain" description="N-acetyltransferase" evidence="3">
    <location>
        <begin position="5"/>
        <end position="166"/>
    </location>
</feature>
<dbReference type="GO" id="GO:0016747">
    <property type="term" value="F:acyltransferase activity, transferring groups other than amino-acyl groups"/>
    <property type="evidence" value="ECO:0007669"/>
    <property type="project" value="InterPro"/>
</dbReference>
<comment type="caution">
    <text evidence="4">The sequence shown here is derived from an EMBL/GenBank/DDBJ whole genome shotgun (WGS) entry which is preliminary data.</text>
</comment>
<dbReference type="EC" id="2.3.1.-" evidence="4"/>
<gene>
    <name evidence="4" type="primary">yncA</name>
    <name evidence="4" type="ORF">Lspi_1109</name>
</gene>
<dbReference type="InterPro" id="IPR016181">
    <property type="entry name" value="Acyl_CoA_acyltransferase"/>
</dbReference>
<dbReference type="InterPro" id="IPR000182">
    <property type="entry name" value="GNAT_dom"/>
</dbReference>
<reference evidence="4 5" key="1">
    <citation type="submission" date="2015-11" db="EMBL/GenBank/DDBJ databases">
        <title>Genomic analysis of 38 Legionella species identifies large and diverse effector repertoires.</title>
        <authorList>
            <person name="Burstein D."/>
            <person name="Amaro F."/>
            <person name="Zusman T."/>
            <person name="Lifshitz Z."/>
            <person name="Cohen O."/>
            <person name="Gilbert J.A."/>
            <person name="Pupko T."/>
            <person name="Shuman H.A."/>
            <person name="Segal G."/>
        </authorList>
    </citation>
    <scope>NUCLEOTIDE SEQUENCE [LARGE SCALE GENOMIC DNA]</scope>
    <source>
        <strain evidence="4 5">Mt.St.Helens-9</strain>
    </source>
</reference>
<dbReference type="PANTHER" id="PTHR43072">
    <property type="entry name" value="N-ACETYLTRANSFERASE"/>
    <property type="match status" value="1"/>
</dbReference>
<dbReference type="PANTHER" id="PTHR43072:SF23">
    <property type="entry name" value="UPF0039 PROTEIN C11D3.02C"/>
    <property type="match status" value="1"/>
</dbReference>
<dbReference type="PROSITE" id="PS51186">
    <property type="entry name" value="GNAT"/>
    <property type="match status" value="1"/>
</dbReference>
<proteinExistence type="predicted"/>
<evidence type="ECO:0000256" key="2">
    <source>
        <dbReference type="ARBA" id="ARBA00023315"/>
    </source>
</evidence>